<feature type="non-terminal residue" evidence="1">
    <location>
        <position position="537"/>
    </location>
</feature>
<dbReference type="AlphaFoldDB" id="A0A2Z6RB94"/>
<name>A0A2Z6RB94_9GLOM</name>
<sequence>MLFGVFETLDYDLNLDERKMKFKKYDHVICEDCNQEIEKFNFICHNCYNKETDCNEQNRMNYGICKVCFKSNASFGCCEIKIFKTSDYELNLEGRRIKYKDYNIICEKCNNKIDEYYYCKNCYSEETDIIKKHYLKYGPNFKIFSTLDYNLNLEKRRKKFGNFAGIFCEKCNNEIDKRKYYCKDCYDKENDINKKNYMKYGSNFKIFSTLDYNLNLEERKIKYKDYNIFCEKCNNKIYKYYYCKNCYSEETDTIKKHYMKYGSNFGILSILDYNLNLKEKMEKFRNFDGIFCEKCNNEIDEYYCKVCYSKETDIIKKGHMKYGSNFKIFSTLDYNLSLEERMAKYMEYNYILCEKCNYEIDKQYYNCNKCYNNQIMTSKCKVCFIGNNGNCCSFYEFQQFLEDFNKWINENKLMDDYLVIKKQKGEISDYDLDEDDRRVKYKVFDYILCEKCDKKYHYNYCYNCYVKEINELNKLKSIILQPKLQGYENFYSKVYNKETKELRELKELQSILKDYKNVYFKLDEDLGIFKQIIKEFE</sequence>
<proteinExistence type="predicted"/>
<reference evidence="1 2" key="1">
    <citation type="submission" date="2017-11" db="EMBL/GenBank/DDBJ databases">
        <title>The genome of Rhizophagus clarus HR1 reveals common genetic basis of auxotrophy among arbuscular mycorrhizal fungi.</title>
        <authorList>
            <person name="Kobayashi Y."/>
        </authorList>
    </citation>
    <scope>NUCLEOTIDE SEQUENCE [LARGE SCALE GENOMIC DNA]</scope>
    <source>
        <strain evidence="1 2">HR1</strain>
    </source>
</reference>
<accession>A0A2Z6RB94</accession>
<comment type="caution">
    <text evidence="1">The sequence shown here is derived from an EMBL/GenBank/DDBJ whole genome shotgun (WGS) entry which is preliminary data.</text>
</comment>
<gene>
    <name evidence="1" type="ORF">RclHR1_23120001</name>
</gene>
<keyword evidence="2" id="KW-1185">Reference proteome</keyword>
<organism evidence="1 2">
    <name type="scientific">Rhizophagus clarus</name>
    <dbReference type="NCBI Taxonomy" id="94130"/>
    <lineage>
        <taxon>Eukaryota</taxon>
        <taxon>Fungi</taxon>
        <taxon>Fungi incertae sedis</taxon>
        <taxon>Mucoromycota</taxon>
        <taxon>Glomeromycotina</taxon>
        <taxon>Glomeromycetes</taxon>
        <taxon>Glomerales</taxon>
        <taxon>Glomeraceae</taxon>
        <taxon>Rhizophagus</taxon>
    </lineage>
</organism>
<evidence type="ECO:0000313" key="1">
    <source>
        <dbReference type="EMBL" id="GBB94221.1"/>
    </source>
</evidence>
<protein>
    <submittedName>
        <fullName evidence="1">Uncharacterized protein</fullName>
    </submittedName>
</protein>
<evidence type="ECO:0000313" key="2">
    <source>
        <dbReference type="Proteomes" id="UP000247702"/>
    </source>
</evidence>
<dbReference type="Proteomes" id="UP000247702">
    <property type="component" value="Unassembled WGS sequence"/>
</dbReference>
<dbReference type="EMBL" id="BEXD01001461">
    <property type="protein sequence ID" value="GBB94221.1"/>
    <property type="molecule type" value="Genomic_DNA"/>
</dbReference>